<sequence>MWLTASPFFRGMTTTSLGELVDMMVSMLPKNLAFTVFVPSPGSSHLVLRLRRPNNSVADGKGDNMTYAIVSRVLGFSIVPCCLRAADVAGPCLG</sequence>
<protein>
    <submittedName>
        <fullName evidence="1">Uncharacterized protein</fullName>
    </submittedName>
</protein>
<dbReference type="PANTHER" id="PTHR37232:SF2">
    <property type="entry name" value="FAS1 DOMAIN-CONTAINING PROTEIN"/>
    <property type="match status" value="1"/>
</dbReference>
<keyword evidence="2" id="KW-1185">Reference proteome</keyword>
<dbReference type="AlphaFoldDB" id="A0A0E0DRM9"/>
<accession>A0A0E0DRM9</accession>
<organism evidence="1">
    <name type="scientific">Oryza meridionalis</name>
    <dbReference type="NCBI Taxonomy" id="40149"/>
    <lineage>
        <taxon>Eukaryota</taxon>
        <taxon>Viridiplantae</taxon>
        <taxon>Streptophyta</taxon>
        <taxon>Embryophyta</taxon>
        <taxon>Tracheophyta</taxon>
        <taxon>Spermatophyta</taxon>
        <taxon>Magnoliopsida</taxon>
        <taxon>Liliopsida</taxon>
        <taxon>Poales</taxon>
        <taxon>Poaceae</taxon>
        <taxon>BOP clade</taxon>
        <taxon>Oryzoideae</taxon>
        <taxon>Oryzeae</taxon>
        <taxon>Oryzinae</taxon>
        <taxon>Oryza</taxon>
    </lineage>
</organism>
<dbReference type="PANTHER" id="PTHR37232">
    <property type="entry name" value="FASCICLIN DOMAIN PROTEIN"/>
    <property type="match status" value="1"/>
</dbReference>
<evidence type="ECO:0000313" key="2">
    <source>
        <dbReference type="Proteomes" id="UP000008021"/>
    </source>
</evidence>
<name>A0A0E0DRM9_9ORYZ</name>
<proteinExistence type="predicted"/>
<dbReference type="Gramene" id="OMERI05G14940.1">
    <property type="protein sequence ID" value="OMERI05G14940.1"/>
    <property type="gene ID" value="OMERI05G14940"/>
</dbReference>
<evidence type="ECO:0000313" key="1">
    <source>
        <dbReference type="EnsemblPlants" id="OMERI05G14940.1"/>
    </source>
</evidence>
<dbReference type="EnsemblPlants" id="OMERI05G14940.1">
    <property type="protein sequence ID" value="OMERI05G14940.1"/>
    <property type="gene ID" value="OMERI05G14940"/>
</dbReference>
<reference evidence="1" key="1">
    <citation type="submission" date="2015-04" db="UniProtKB">
        <authorList>
            <consortium name="EnsemblPlants"/>
        </authorList>
    </citation>
    <scope>IDENTIFICATION</scope>
</reference>
<reference evidence="1" key="2">
    <citation type="submission" date="2018-05" db="EMBL/GenBank/DDBJ databases">
        <title>OmerRS3 (Oryza meridionalis Reference Sequence Version 3).</title>
        <authorList>
            <person name="Zhang J."/>
            <person name="Kudrna D."/>
            <person name="Lee S."/>
            <person name="Talag J."/>
            <person name="Welchert J."/>
            <person name="Wing R.A."/>
        </authorList>
    </citation>
    <scope>NUCLEOTIDE SEQUENCE [LARGE SCALE GENOMIC DNA]</scope>
    <source>
        <strain evidence="1">cv. OR44</strain>
    </source>
</reference>
<dbReference type="HOGENOM" id="CLU_2389876_0_0_1"/>
<dbReference type="Proteomes" id="UP000008021">
    <property type="component" value="Chromosome 5"/>
</dbReference>